<comment type="similarity">
    <text evidence="2">Belongs to the SUA5 family.</text>
</comment>
<sequence>MTFHRNSKETKMVVLDPRKDAEAVFDVLDKGGVAIVPLDVAYAVFGGCGDAIKNIFTAKGRSFSKPNGMMADYEIFSELHIVGERERTLVRAVTEDYGLPLSVVAPFRADHPIFASVDEFTMERSTKIGTLDLLLNAGPLHKAITELSRQRMRPVLGSSANRSLTGSKYRLQDVDREVRDIAAIEVDYGLSRYANPEGISSTIIDLKSFQVHRYGVCFEQIADILNRHFQIELPARPAPVAA</sequence>
<comment type="subcellular location">
    <subcellularLocation>
        <location evidence="1">Cytoplasm</location>
    </subcellularLocation>
</comment>
<organism evidence="8 9">
    <name type="scientific">Xanthobacter tagetidis</name>
    <dbReference type="NCBI Taxonomy" id="60216"/>
    <lineage>
        <taxon>Bacteria</taxon>
        <taxon>Pseudomonadati</taxon>
        <taxon>Pseudomonadota</taxon>
        <taxon>Alphaproteobacteria</taxon>
        <taxon>Hyphomicrobiales</taxon>
        <taxon>Xanthobacteraceae</taxon>
        <taxon>Xanthobacter</taxon>
    </lineage>
</organism>
<dbReference type="GO" id="GO:0005737">
    <property type="term" value="C:cytoplasm"/>
    <property type="evidence" value="ECO:0007669"/>
    <property type="project" value="UniProtKB-SubCell"/>
</dbReference>
<keyword evidence="9" id="KW-1185">Reference proteome</keyword>
<dbReference type="PROSITE" id="PS51163">
    <property type="entry name" value="YRDC"/>
    <property type="match status" value="1"/>
</dbReference>
<keyword evidence="4" id="KW-0963">Cytoplasm</keyword>
<dbReference type="Pfam" id="PF01300">
    <property type="entry name" value="Sua5_yciO_yrdC"/>
    <property type="match status" value="1"/>
</dbReference>
<gene>
    <name evidence="8" type="ORF">D9R14_00830</name>
</gene>
<evidence type="ECO:0000256" key="5">
    <source>
        <dbReference type="ARBA" id="ARBA00022679"/>
    </source>
</evidence>
<dbReference type="AlphaFoldDB" id="A0A3L7AQ59"/>
<feature type="domain" description="YrdC-like" evidence="7">
    <location>
        <begin position="18"/>
        <end position="217"/>
    </location>
</feature>
<keyword evidence="5" id="KW-0808">Transferase</keyword>
<dbReference type="GO" id="GO:0061710">
    <property type="term" value="F:L-threonylcarbamoyladenylate synthase"/>
    <property type="evidence" value="ECO:0007669"/>
    <property type="project" value="UniProtKB-EC"/>
</dbReference>
<dbReference type="InterPro" id="IPR050156">
    <property type="entry name" value="TC-AMP_synthase_SUA5"/>
</dbReference>
<dbReference type="InterPro" id="IPR006070">
    <property type="entry name" value="Sua5-like_dom"/>
</dbReference>
<dbReference type="SUPFAM" id="SSF55821">
    <property type="entry name" value="YrdC/RibB"/>
    <property type="match status" value="1"/>
</dbReference>
<evidence type="ECO:0000256" key="3">
    <source>
        <dbReference type="ARBA" id="ARBA00012584"/>
    </source>
</evidence>
<evidence type="ECO:0000256" key="1">
    <source>
        <dbReference type="ARBA" id="ARBA00004496"/>
    </source>
</evidence>
<dbReference type="PANTHER" id="PTHR17490:SF10">
    <property type="entry name" value="THREONYLCARBAMOYL-AMP SYNTHASE"/>
    <property type="match status" value="1"/>
</dbReference>
<comment type="catalytic activity">
    <reaction evidence="6">
        <text>L-threonine + hydrogencarbonate + ATP = L-threonylcarbamoyladenylate + diphosphate + H2O</text>
        <dbReference type="Rhea" id="RHEA:36407"/>
        <dbReference type="ChEBI" id="CHEBI:15377"/>
        <dbReference type="ChEBI" id="CHEBI:17544"/>
        <dbReference type="ChEBI" id="CHEBI:30616"/>
        <dbReference type="ChEBI" id="CHEBI:33019"/>
        <dbReference type="ChEBI" id="CHEBI:57926"/>
        <dbReference type="ChEBI" id="CHEBI:73682"/>
        <dbReference type="EC" id="2.7.7.87"/>
    </reaction>
</comment>
<dbReference type="PANTHER" id="PTHR17490">
    <property type="entry name" value="SUA5"/>
    <property type="match status" value="1"/>
</dbReference>
<evidence type="ECO:0000256" key="4">
    <source>
        <dbReference type="ARBA" id="ARBA00022490"/>
    </source>
</evidence>
<dbReference type="GO" id="GO:0003725">
    <property type="term" value="F:double-stranded RNA binding"/>
    <property type="evidence" value="ECO:0007669"/>
    <property type="project" value="InterPro"/>
</dbReference>
<evidence type="ECO:0000256" key="2">
    <source>
        <dbReference type="ARBA" id="ARBA00007663"/>
    </source>
</evidence>
<reference evidence="8 9" key="1">
    <citation type="submission" date="2018-10" db="EMBL/GenBank/DDBJ databases">
        <title>Xanthobacter tagetidis genome sequencing and assembly.</title>
        <authorList>
            <person name="Maclea K.S."/>
            <person name="Goen A.E."/>
            <person name="Fatima S.A."/>
        </authorList>
    </citation>
    <scope>NUCLEOTIDE SEQUENCE [LARGE SCALE GENOMIC DNA]</scope>
    <source>
        <strain evidence="8 9">ATCC 700314</strain>
    </source>
</reference>
<accession>A0A3L7AQ59</accession>
<dbReference type="GO" id="GO:0000049">
    <property type="term" value="F:tRNA binding"/>
    <property type="evidence" value="ECO:0007669"/>
    <property type="project" value="TreeGrafter"/>
</dbReference>
<evidence type="ECO:0000256" key="6">
    <source>
        <dbReference type="ARBA" id="ARBA00048366"/>
    </source>
</evidence>
<evidence type="ECO:0000259" key="7">
    <source>
        <dbReference type="PROSITE" id="PS51163"/>
    </source>
</evidence>
<dbReference type="Proteomes" id="UP000269692">
    <property type="component" value="Unassembled WGS sequence"/>
</dbReference>
<proteinExistence type="inferred from homology"/>
<name>A0A3L7AQ59_9HYPH</name>
<dbReference type="EC" id="2.7.7.87" evidence="3"/>
<dbReference type="InterPro" id="IPR017945">
    <property type="entry name" value="DHBP_synth_RibB-like_a/b_dom"/>
</dbReference>
<protein>
    <recommendedName>
        <fullName evidence="3">L-threonylcarbamoyladenylate synthase</fullName>
        <ecNumber evidence="3">2.7.7.87</ecNumber>
    </recommendedName>
</protein>
<comment type="caution">
    <text evidence="8">The sequence shown here is derived from an EMBL/GenBank/DDBJ whole genome shotgun (WGS) entry which is preliminary data.</text>
</comment>
<evidence type="ECO:0000313" key="9">
    <source>
        <dbReference type="Proteomes" id="UP000269692"/>
    </source>
</evidence>
<dbReference type="Gene3D" id="3.90.870.10">
    <property type="entry name" value="DHBP synthase"/>
    <property type="match status" value="1"/>
</dbReference>
<evidence type="ECO:0000313" key="8">
    <source>
        <dbReference type="EMBL" id="RLP81582.1"/>
    </source>
</evidence>
<dbReference type="GO" id="GO:0006450">
    <property type="term" value="P:regulation of translational fidelity"/>
    <property type="evidence" value="ECO:0007669"/>
    <property type="project" value="TreeGrafter"/>
</dbReference>
<dbReference type="EMBL" id="RCTF01000001">
    <property type="protein sequence ID" value="RLP81582.1"/>
    <property type="molecule type" value="Genomic_DNA"/>
</dbReference>